<keyword evidence="5" id="KW-0119">Carbohydrate metabolism</keyword>
<dbReference type="GO" id="GO:0005975">
    <property type="term" value="P:carbohydrate metabolic process"/>
    <property type="evidence" value="ECO:0007669"/>
    <property type="project" value="InterPro"/>
</dbReference>
<evidence type="ECO:0000256" key="3">
    <source>
        <dbReference type="ARBA" id="ARBA00022801"/>
    </source>
</evidence>
<evidence type="ECO:0000313" key="6">
    <source>
        <dbReference type="EMBL" id="KHN65834.1"/>
    </source>
</evidence>
<proteinExistence type="predicted"/>
<evidence type="ECO:0008006" key="8">
    <source>
        <dbReference type="Google" id="ProtNLM"/>
    </source>
</evidence>
<dbReference type="GO" id="GO:0046872">
    <property type="term" value="F:metal ion binding"/>
    <property type="evidence" value="ECO:0007669"/>
    <property type="project" value="UniProtKB-KW"/>
</dbReference>
<name>A0A0B2U9G2_9GAMM</name>
<keyword evidence="3" id="KW-0378">Hydrolase</keyword>
<accession>A0A0B2U9G2</accession>
<keyword evidence="4" id="KW-0460">Magnesium</keyword>
<dbReference type="GO" id="GO:0019213">
    <property type="term" value="F:deacetylase activity"/>
    <property type="evidence" value="ECO:0007669"/>
    <property type="project" value="TreeGrafter"/>
</dbReference>
<comment type="cofactor">
    <cofactor evidence="1">
        <name>Mg(2+)</name>
        <dbReference type="ChEBI" id="CHEBI:18420"/>
    </cofactor>
</comment>
<comment type="caution">
    <text evidence="6">The sequence shown here is derived from an EMBL/GenBank/DDBJ whole genome shotgun (WGS) entry which is preliminary data.</text>
</comment>
<evidence type="ECO:0000313" key="7">
    <source>
        <dbReference type="Proteomes" id="UP000031012"/>
    </source>
</evidence>
<dbReference type="Gene3D" id="3.20.20.370">
    <property type="entry name" value="Glycoside hydrolase/deacetylase"/>
    <property type="match status" value="1"/>
</dbReference>
<evidence type="ECO:0000256" key="2">
    <source>
        <dbReference type="ARBA" id="ARBA00022723"/>
    </source>
</evidence>
<dbReference type="Proteomes" id="UP000031012">
    <property type="component" value="Unassembled WGS sequence"/>
</dbReference>
<evidence type="ECO:0000256" key="1">
    <source>
        <dbReference type="ARBA" id="ARBA00001946"/>
    </source>
</evidence>
<dbReference type="AlphaFoldDB" id="A0A0B2U9G2"/>
<organism evidence="6 7">
    <name type="scientific">Acinetobacter oleivorans</name>
    <dbReference type="NCBI Taxonomy" id="1148157"/>
    <lineage>
        <taxon>Bacteria</taxon>
        <taxon>Pseudomonadati</taxon>
        <taxon>Pseudomonadota</taxon>
        <taxon>Gammaproteobacteria</taxon>
        <taxon>Moraxellales</taxon>
        <taxon>Moraxellaceae</taxon>
        <taxon>Acinetobacter</taxon>
    </lineage>
</organism>
<keyword evidence="2" id="KW-0479">Metal-binding</keyword>
<dbReference type="SUPFAM" id="SSF88713">
    <property type="entry name" value="Glycoside hydrolase/deacetylase"/>
    <property type="match status" value="1"/>
</dbReference>
<dbReference type="EMBL" id="JHQK01000018">
    <property type="protein sequence ID" value="KHN65834.1"/>
    <property type="molecule type" value="Genomic_DNA"/>
</dbReference>
<dbReference type="CDD" id="cd10807">
    <property type="entry name" value="YdjC_like_3"/>
    <property type="match status" value="1"/>
</dbReference>
<dbReference type="PANTHER" id="PTHR31609">
    <property type="entry name" value="YDJC DEACETYLASE FAMILY MEMBER"/>
    <property type="match status" value="1"/>
</dbReference>
<dbReference type="PANTHER" id="PTHR31609:SF1">
    <property type="entry name" value="CARBOHYDRATE DEACETYLASE"/>
    <property type="match status" value="1"/>
</dbReference>
<reference evidence="6 7" key="1">
    <citation type="submission" date="2014-03" db="EMBL/GenBank/DDBJ databases">
        <title>Genome sequence of the diesel-degrader and plant-growth promoter Acinetobacter oleivorans PF-1 isolated from the roots of poplar tree.</title>
        <authorList>
            <person name="Gkorezis P."/>
            <person name="van Hamme J."/>
            <person name="Rineau F."/>
            <person name="Vangronsveld J."/>
            <person name="Francetti A."/>
        </authorList>
    </citation>
    <scope>NUCLEOTIDE SEQUENCE [LARGE SCALE GENOMIC DNA]</scope>
    <source>
        <strain evidence="6 7">PF1</strain>
    </source>
</reference>
<dbReference type="GO" id="GO:0016787">
    <property type="term" value="F:hydrolase activity"/>
    <property type="evidence" value="ECO:0007669"/>
    <property type="project" value="UniProtKB-KW"/>
</dbReference>
<protein>
    <recommendedName>
        <fullName evidence="8">Cellobiose phosphorylase</fullName>
    </recommendedName>
</protein>
<dbReference type="Pfam" id="PF04794">
    <property type="entry name" value="YdjC"/>
    <property type="match status" value="1"/>
</dbReference>
<dbReference type="InterPro" id="IPR006879">
    <property type="entry name" value="YdjC-like"/>
</dbReference>
<evidence type="ECO:0000256" key="4">
    <source>
        <dbReference type="ARBA" id="ARBA00022842"/>
    </source>
</evidence>
<sequence>MAKVCYCADDFAMNAEISNAIIQLIERGALQATSCMTQSELWETAAAKLKPFSNQIDIGLHLNFTHAFTSGNTVFSLPALMLRAWSSNLNRELITQCIEEQWDAFVSVMGKQPNFIDGHQHIHQFPFIRDILLQLLKEKKFTGWIRNLQHPIYLPHYRFKTHMLSALGSNALAKACQTYQFSQNEYFAGIYDFKQTDYAELNQYWLAQAKDHLLIMCHPSLSTPSEQDPIRHARIQEYQYFCSDQFPLDCQENGIQLTRLGAMQ</sequence>
<evidence type="ECO:0000256" key="5">
    <source>
        <dbReference type="ARBA" id="ARBA00023277"/>
    </source>
</evidence>
<gene>
    <name evidence="6" type="ORF">DH17_06065</name>
</gene>
<dbReference type="InterPro" id="IPR011330">
    <property type="entry name" value="Glyco_hydro/deAcase_b/a-brl"/>
</dbReference>